<feature type="region of interest" description="Disordered" evidence="1">
    <location>
        <begin position="123"/>
        <end position="175"/>
    </location>
</feature>
<reference evidence="3 4" key="1">
    <citation type="submission" date="2016-09" db="EMBL/GenBank/DDBJ databases">
        <title>The draft genome of Dichanthelium oligosanthes: A C3 panicoid grass species.</title>
        <authorList>
            <person name="Studer A.J."/>
            <person name="Schnable J.C."/>
            <person name="Brutnell T.P."/>
        </authorList>
    </citation>
    <scope>NUCLEOTIDE SEQUENCE [LARGE SCALE GENOMIC DNA]</scope>
    <source>
        <strain evidence="4">cv. Kellogg 1175</strain>
        <tissue evidence="3">Leaf</tissue>
    </source>
</reference>
<dbReference type="Proteomes" id="UP000095767">
    <property type="component" value="Unassembled WGS sequence"/>
</dbReference>
<feature type="domain" description="F-box" evidence="2">
    <location>
        <begin position="20"/>
        <end position="58"/>
    </location>
</feature>
<sequence length="175" mass="19181">MGRRRRRRGALPRTFPLDGEDILREILVRLPTEPSSLPRASLVCKQWLCIVSDPAFLRRYRAHHGEPLLLGVFVDNWGYPLFCSIHGYPTPFRESASSCRSTSGSPASGSCSAAATAASSCSTSRRTRPSCGTRQPETDATWPPRRSSTKRAITCSTAPCSAPPPTKARARRLPL</sequence>
<dbReference type="InterPro" id="IPR001810">
    <property type="entry name" value="F-box_dom"/>
</dbReference>
<evidence type="ECO:0000313" key="3">
    <source>
        <dbReference type="EMBL" id="OEL29865.1"/>
    </source>
</evidence>
<dbReference type="OrthoDB" id="695426at2759"/>
<organism evidence="3 4">
    <name type="scientific">Dichanthelium oligosanthes</name>
    <dbReference type="NCBI Taxonomy" id="888268"/>
    <lineage>
        <taxon>Eukaryota</taxon>
        <taxon>Viridiplantae</taxon>
        <taxon>Streptophyta</taxon>
        <taxon>Embryophyta</taxon>
        <taxon>Tracheophyta</taxon>
        <taxon>Spermatophyta</taxon>
        <taxon>Magnoliopsida</taxon>
        <taxon>Liliopsida</taxon>
        <taxon>Poales</taxon>
        <taxon>Poaceae</taxon>
        <taxon>PACMAD clade</taxon>
        <taxon>Panicoideae</taxon>
        <taxon>Panicodae</taxon>
        <taxon>Paniceae</taxon>
        <taxon>Dichantheliinae</taxon>
        <taxon>Dichanthelium</taxon>
    </lineage>
</organism>
<feature type="compositionally biased region" description="Polar residues" evidence="1">
    <location>
        <begin position="150"/>
        <end position="159"/>
    </location>
</feature>
<accession>A0A1E5VXM2</accession>
<gene>
    <name evidence="3" type="ORF">BAE44_0009117</name>
</gene>
<evidence type="ECO:0000256" key="1">
    <source>
        <dbReference type="SAM" id="MobiDB-lite"/>
    </source>
</evidence>
<comment type="caution">
    <text evidence="3">The sequence shown here is derived from an EMBL/GenBank/DDBJ whole genome shotgun (WGS) entry which is preliminary data.</text>
</comment>
<dbReference type="PANTHER" id="PTHR32133">
    <property type="entry name" value="OS07G0120400 PROTEIN"/>
    <property type="match status" value="1"/>
</dbReference>
<evidence type="ECO:0000259" key="2">
    <source>
        <dbReference type="Pfam" id="PF00646"/>
    </source>
</evidence>
<dbReference type="Pfam" id="PF00646">
    <property type="entry name" value="F-box"/>
    <property type="match status" value="1"/>
</dbReference>
<protein>
    <recommendedName>
        <fullName evidence="2">F-box domain-containing protein</fullName>
    </recommendedName>
</protein>
<dbReference type="Gene3D" id="1.20.1280.50">
    <property type="match status" value="1"/>
</dbReference>
<keyword evidence="4" id="KW-1185">Reference proteome</keyword>
<proteinExistence type="predicted"/>
<feature type="compositionally biased region" description="Low complexity" evidence="1">
    <location>
        <begin position="123"/>
        <end position="134"/>
    </location>
</feature>
<dbReference type="SUPFAM" id="SSF81383">
    <property type="entry name" value="F-box domain"/>
    <property type="match status" value="1"/>
</dbReference>
<dbReference type="EMBL" id="LWDX02026777">
    <property type="protein sequence ID" value="OEL29865.1"/>
    <property type="molecule type" value="Genomic_DNA"/>
</dbReference>
<evidence type="ECO:0000313" key="4">
    <source>
        <dbReference type="Proteomes" id="UP000095767"/>
    </source>
</evidence>
<dbReference type="AlphaFoldDB" id="A0A1E5VXM2"/>
<dbReference type="InterPro" id="IPR036047">
    <property type="entry name" value="F-box-like_dom_sf"/>
</dbReference>
<name>A0A1E5VXM2_9POAL</name>